<dbReference type="AlphaFoldDB" id="A0A940T648"/>
<proteinExistence type="predicted"/>
<protein>
    <recommendedName>
        <fullName evidence="1">SseB protein N-terminal domain-containing protein</fullName>
    </recommendedName>
</protein>
<dbReference type="Pfam" id="PF07179">
    <property type="entry name" value="SseB"/>
    <property type="match status" value="1"/>
</dbReference>
<evidence type="ECO:0000313" key="3">
    <source>
        <dbReference type="Proteomes" id="UP000675163"/>
    </source>
</evidence>
<evidence type="ECO:0000259" key="1">
    <source>
        <dbReference type="Pfam" id="PF07179"/>
    </source>
</evidence>
<gene>
    <name evidence="2" type="ORF">JOF28_001858</name>
</gene>
<evidence type="ECO:0000313" key="2">
    <source>
        <dbReference type="EMBL" id="MBP1326626.1"/>
    </source>
</evidence>
<sequence>MAEETPEQIPDDVHPDYVNESAQAALTAFQATPDYEHLAAFLNALREGYLVVDVTGEPSKKKRHRIRTIRSTTGKLVLPLFTSMDELRAVVPGDRRHLMRGAVMPARDALGLIAADRFVAAEFDKSSASLVLLRKYITLAKSEDDITAESLAALK</sequence>
<dbReference type="InterPro" id="IPR009839">
    <property type="entry name" value="SseB_N"/>
</dbReference>
<comment type="caution">
    <text evidence="2">The sequence shown here is derived from an EMBL/GenBank/DDBJ whole genome shotgun (WGS) entry which is preliminary data.</text>
</comment>
<dbReference type="RefSeq" id="WP_209705503.1">
    <property type="nucleotide sequence ID" value="NZ_JAFIDA010000001.1"/>
</dbReference>
<feature type="domain" description="SseB protein N-terminal" evidence="1">
    <location>
        <begin position="24"/>
        <end position="113"/>
    </location>
</feature>
<organism evidence="2 3">
    <name type="scientific">Leucobacter exalbidus</name>
    <dbReference type="NCBI Taxonomy" id="662960"/>
    <lineage>
        <taxon>Bacteria</taxon>
        <taxon>Bacillati</taxon>
        <taxon>Actinomycetota</taxon>
        <taxon>Actinomycetes</taxon>
        <taxon>Micrococcales</taxon>
        <taxon>Microbacteriaceae</taxon>
        <taxon>Leucobacter</taxon>
    </lineage>
</organism>
<dbReference type="Proteomes" id="UP000675163">
    <property type="component" value="Unassembled WGS sequence"/>
</dbReference>
<reference evidence="2" key="1">
    <citation type="submission" date="2021-02" db="EMBL/GenBank/DDBJ databases">
        <title>Sequencing the genomes of 1000 actinobacteria strains.</title>
        <authorList>
            <person name="Klenk H.-P."/>
        </authorList>
    </citation>
    <scope>NUCLEOTIDE SEQUENCE</scope>
    <source>
        <strain evidence="2">DSM 22850</strain>
    </source>
</reference>
<keyword evidence="3" id="KW-1185">Reference proteome</keyword>
<accession>A0A940T648</accession>
<dbReference type="EMBL" id="JAFIDA010000001">
    <property type="protein sequence ID" value="MBP1326626.1"/>
    <property type="molecule type" value="Genomic_DNA"/>
</dbReference>
<name>A0A940T648_9MICO</name>